<dbReference type="AlphaFoldDB" id="A0A371PEC0"/>
<sequence length="281" mass="32624">MGTFSATVTEERIGAGLHRYLNSCSGIDDMYYQFDEIYFLHVLLARYRQQLHAILSDQDMLQLYARRNYLEQELMDRLCGRDAAGGTTRFYERSQLLFCRLGFHYYLKLTGNSKFADDAELKKMALEIIPRVRGYSLTYDYMSLKFCEALDIDLSPYEHIKLAGGTAEERIYVDTHYFLLQSDYLTKESSEHNVPSLLEDIQYVLAYPSGDLVAELYWALHYYGYRGVQLDVLGHYIDQSYCGGVWHYPERDKRRHLHAQYSTIAALLESLRSGRGGTGHE</sequence>
<dbReference type="OrthoDB" id="9833921at2"/>
<accession>A0A371PEC0</accession>
<keyword evidence="2" id="KW-1185">Reference proteome</keyword>
<protein>
    <submittedName>
        <fullName evidence="1">Uncharacterized protein</fullName>
    </submittedName>
</protein>
<gene>
    <name evidence="1" type="ORF">DX130_16990</name>
</gene>
<reference evidence="1 2" key="1">
    <citation type="submission" date="2018-08" db="EMBL/GenBank/DDBJ databases">
        <title>Paenibacillus sp. M4BSY-1, whole genome shotgun sequence.</title>
        <authorList>
            <person name="Tuo L."/>
        </authorList>
    </citation>
    <scope>NUCLEOTIDE SEQUENCE [LARGE SCALE GENOMIC DNA]</scope>
    <source>
        <strain evidence="1 2">M4BSY-1</strain>
    </source>
</reference>
<dbReference type="Proteomes" id="UP000261905">
    <property type="component" value="Unassembled WGS sequence"/>
</dbReference>
<name>A0A371PEC0_9BACL</name>
<dbReference type="EMBL" id="QUBQ01000003">
    <property type="protein sequence ID" value="REK74239.1"/>
    <property type="molecule type" value="Genomic_DNA"/>
</dbReference>
<dbReference type="RefSeq" id="WP_116047438.1">
    <property type="nucleotide sequence ID" value="NZ_QUBQ01000003.1"/>
</dbReference>
<organism evidence="1 2">
    <name type="scientific">Paenibacillus paeoniae</name>
    <dbReference type="NCBI Taxonomy" id="2292705"/>
    <lineage>
        <taxon>Bacteria</taxon>
        <taxon>Bacillati</taxon>
        <taxon>Bacillota</taxon>
        <taxon>Bacilli</taxon>
        <taxon>Bacillales</taxon>
        <taxon>Paenibacillaceae</taxon>
        <taxon>Paenibacillus</taxon>
    </lineage>
</organism>
<evidence type="ECO:0000313" key="1">
    <source>
        <dbReference type="EMBL" id="REK74239.1"/>
    </source>
</evidence>
<proteinExistence type="predicted"/>
<comment type="caution">
    <text evidence="1">The sequence shown here is derived from an EMBL/GenBank/DDBJ whole genome shotgun (WGS) entry which is preliminary data.</text>
</comment>
<evidence type="ECO:0000313" key="2">
    <source>
        <dbReference type="Proteomes" id="UP000261905"/>
    </source>
</evidence>